<dbReference type="InterPro" id="IPR029035">
    <property type="entry name" value="DHS-like_NAD/FAD-binding_dom"/>
</dbReference>
<sequence>MLFIGAGVSMSVQWTEGGEAKRGPSWSELVDQAAIELGFSDPALLRVRGEPLQILEYFRIEKSSFQPLNNWLVTTMRPPDDAIRQSVILNEIVRMERCRLIYTTNYDDFLERAFRLGGRPHQSVAKEEDMLRSGAGTCEIVKFHGDLNHQDKMVLSEFDYQERLTLSTDMDYRLRADLLNRFCLFIGYSFSDWNVSYLFRLMNDQFSSLPRSDSGRRAAIIVADPSDFERKLFRKRNIEVLPVRGETITKDIAEILQGIRHD</sequence>
<comment type="caution">
    <text evidence="1">The sequence shown here is derived from an EMBL/GenBank/DDBJ whole genome shotgun (WGS) entry which is preliminary data.</text>
</comment>
<proteinExistence type="predicted"/>
<dbReference type="SUPFAM" id="SSF52467">
    <property type="entry name" value="DHS-like NAD/FAD-binding domain"/>
    <property type="match status" value="1"/>
</dbReference>
<accession>A0ABT5BNS9</accession>
<gene>
    <name evidence="1" type="ORF">POL58_49285</name>
</gene>
<dbReference type="Proteomes" id="UP001217838">
    <property type="component" value="Unassembled WGS sequence"/>
</dbReference>
<dbReference type="EMBL" id="JAQNDN010000028">
    <property type="protein sequence ID" value="MDC0675821.1"/>
    <property type="molecule type" value="Genomic_DNA"/>
</dbReference>
<name>A0ABT5BNS9_9BACT</name>
<protein>
    <submittedName>
        <fullName evidence="1">SIR2 family protein</fullName>
    </submittedName>
</protein>
<organism evidence="1 2">
    <name type="scientific">Nannocystis radixulma</name>
    <dbReference type="NCBI Taxonomy" id="2995305"/>
    <lineage>
        <taxon>Bacteria</taxon>
        <taxon>Pseudomonadati</taxon>
        <taxon>Myxococcota</taxon>
        <taxon>Polyangia</taxon>
        <taxon>Nannocystales</taxon>
        <taxon>Nannocystaceae</taxon>
        <taxon>Nannocystis</taxon>
    </lineage>
</organism>
<dbReference type="Pfam" id="PF13289">
    <property type="entry name" value="SIR2_2"/>
    <property type="match status" value="1"/>
</dbReference>
<dbReference type="RefSeq" id="WP_272011408.1">
    <property type="nucleotide sequence ID" value="NZ_JAQNDN010000028.1"/>
</dbReference>
<evidence type="ECO:0000313" key="2">
    <source>
        <dbReference type="Proteomes" id="UP001217838"/>
    </source>
</evidence>
<reference evidence="1 2" key="1">
    <citation type="submission" date="2022-11" db="EMBL/GenBank/DDBJ databases">
        <title>Minimal conservation of predation-associated metabolite biosynthetic gene clusters underscores biosynthetic potential of Myxococcota including descriptions for ten novel species: Archangium lansinium sp. nov., Myxococcus landrumus sp. nov., Nannocystis bai.</title>
        <authorList>
            <person name="Ahearne A."/>
            <person name="Stevens C."/>
            <person name="Dowd S."/>
        </authorList>
    </citation>
    <scope>NUCLEOTIDE SEQUENCE [LARGE SCALE GENOMIC DNA]</scope>
    <source>
        <strain evidence="1 2">NCELM</strain>
    </source>
</reference>
<evidence type="ECO:0000313" key="1">
    <source>
        <dbReference type="EMBL" id="MDC0675821.1"/>
    </source>
</evidence>
<keyword evidence="2" id="KW-1185">Reference proteome</keyword>